<evidence type="ECO:0000256" key="3">
    <source>
        <dbReference type="SAM" id="SignalP"/>
    </source>
</evidence>
<keyword evidence="1 3" id="KW-0732">Signal</keyword>
<feature type="domain" description="TonB-dependent receptor plug" evidence="4">
    <location>
        <begin position="51"/>
        <end position="126"/>
    </location>
</feature>
<dbReference type="GO" id="GO:0015344">
    <property type="term" value="F:siderophore uptake transmembrane transporter activity"/>
    <property type="evidence" value="ECO:0007669"/>
    <property type="project" value="TreeGrafter"/>
</dbReference>
<name>A0A844XBY0_9SPHN</name>
<evidence type="ECO:0000256" key="2">
    <source>
        <dbReference type="SAM" id="MobiDB-lite"/>
    </source>
</evidence>
<evidence type="ECO:0000313" key="5">
    <source>
        <dbReference type="EMBL" id="MWV27289.1"/>
    </source>
</evidence>
<sequence>MASAAIAAAAAANPAYAQDQEQDAQSETQADSIAPPPDAIDTASGKRIFLPADFARFAPRNALDMLSEVPGFTVRGEDGQRGLGQASANVLIDGERITNKSDGIFTQLQRIGSDRVERIEIVDGATLGIAGLSGQVANVITRPDPLSGRFTYRAGFRPKYAEPSFIGGEVSISGAGESLEWTVALSNGVGRGGAGGGEAFIFDPDGNLLETRDISMQFVGDFPKVSGQVQWTSPGGTVINANGNYRRNYENYRDFQFRDLATGVDRQRNFEARDRGWAYELGGDIQFGLGPGKLKLIGLERYSRNRGRADSILVFEDGSADIGSRFASFTEGGERIGRAEYSWNMLGGDWQLDAEAAFNRLDRTSQLFDLDPSGEFVEIAFPNGTGGVTEDRYETILTHSRSLADNLSIQIGAGGEYSTIAQTGAGGLTRSFYRPKGSVNLAWQAEEGLDISLELARTVGQLSFGDFLASVSLNQNQLNAGNVELVPSQSWEVDLEVVKDLGSWGSTELTVFARSIEDYIEFIPVEGGLETHGNIDSATIYGIRWNSTFQLDTIGFKGAQLEVTLQLEESELTDPLTGESRSFGGHQDREVDVELRHDIPGSDWAWGAGLEYNHTLPYYRLGEMGLNYEGPTYTYAFIEHKDVFGMTANLSIFNLTDGRALQDRFVYDGYRDRSPLLFRETQDLSVQPIFNFKLTGEF</sequence>
<dbReference type="PANTHER" id="PTHR30069">
    <property type="entry name" value="TONB-DEPENDENT OUTER MEMBRANE RECEPTOR"/>
    <property type="match status" value="1"/>
</dbReference>
<reference evidence="5 6" key="2">
    <citation type="submission" date="2020-02" db="EMBL/GenBank/DDBJ databases">
        <title>Erythrobacter dongmakensis sp. nov., isolated from a tidal mudflat.</title>
        <authorList>
            <person name="Kim I.S."/>
        </authorList>
    </citation>
    <scope>NUCLEOTIDE SEQUENCE [LARGE SCALE GENOMIC DNA]</scope>
    <source>
        <strain evidence="5 6">GH3-10</strain>
    </source>
</reference>
<dbReference type="PANTHER" id="PTHR30069:SF29">
    <property type="entry name" value="HEMOGLOBIN AND HEMOGLOBIN-HAPTOGLOBIN-BINDING PROTEIN 1-RELATED"/>
    <property type="match status" value="1"/>
</dbReference>
<dbReference type="Gene3D" id="2.170.130.10">
    <property type="entry name" value="TonB-dependent receptor, plug domain"/>
    <property type="match status" value="1"/>
</dbReference>
<feature type="chain" id="PRO_5032804287" evidence="3">
    <location>
        <begin position="18"/>
        <end position="698"/>
    </location>
</feature>
<dbReference type="GO" id="GO:0044718">
    <property type="term" value="P:siderophore transmembrane transport"/>
    <property type="evidence" value="ECO:0007669"/>
    <property type="project" value="TreeGrafter"/>
</dbReference>
<dbReference type="RefSeq" id="WP_160484874.1">
    <property type="nucleotide sequence ID" value="NZ_WUBR01000001.1"/>
</dbReference>
<dbReference type="InterPro" id="IPR012910">
    <property type="entry name" value="Plug_dom"/>
</dbReference>
<dbReference type="AlphaFoldDB" id="A0A844XBY0"/>
<dbReference type="InterPro" id="IPR037066">
    <property type="entry name" value="Plug_dom_sf"/>
</dbReference>
<evidence type="ECO:0000259" key="4">
    <source>
        <dbReference type="Pfam" id="PF07715"/>
    </source>
</evidence>
<dbReference type="InterPro" id="IPR039426">
    <property type="entry name" value="TonB-dep_rcpt-like"/>
</dbReference>
<feature type="region of interest" description="Disordered" evidence="2">
    <location>
        <begin position="11"/>
        <end position="42"/>
    </location>
</feature>
<keyword evidence="5" id="KW-0675">Receptor</keyword>
<reference evidence="5 6" key="1">
    <citation type="submission" date="2019-12" db="EMBL/GenBank/DDBJ databases">
        <authorList>
            <person name="Lee S.D."/>
        </authorList>
    </citation>
    <scope>NUCLEOTIDE SEQUENCE [LARGE SCALE GENOMIC DNA]</scope>
    <source>
        <strain evidence="5 6">GH3-10</strain>
    </source>
</reference>
<organism evidence="5 6">
    <name type="scientific">Aurantiacibacter rhizosphaerae</name>
    <dbReference type="NCBI Taxonomy" id="2691582"/>
    <lineage>
        <taxon>Bacteria</taxon>
        <taxon>Pseudomonadati</taxon>
        <taxon>Pseudomonadota</taxon>
        <taxon>Alphaproteobacteria</taxon>
        <taxon>Sphingomonadales</taxon>
        <taxon>Erythrobacteraceae</taxon>
        <taxon>Aurantiacibacter</taxon>
    </lineage>
</organism>
<dbReference type="EMBL" id="WUBR01000001">
    <property type="protein sequence ID" value="MWV27289.1"/>
    <property type="molecule type" value="Genomic_DNA"/>
</dbReference>
<gene>
    <name evidence="5" type="ORF">GRF63_05170</name>
</gene>
<comment type="caution">
    <text evidence="5">The sequence shown here is derived from an EMBL/GenBank/DDBJ whole genome shotgun (WGS) entry which is preliminary data.</text>
</comment>
<dbReference type="SUPFAM" id="SSF56935">
    <property type="entry name" value="Porins"/>
    <property type="match status" value="1"/>
</dbReference>
<dbReference type="Proteomes" id="UP000461409">
    <property type="component" value="Unassembled WGS sequence"/>
</dbReference>
<proteinExistence type="predicted"/>
<feature type="signal peptide" evidence="3">
    <location>
        <begin position="1"/>
        <end position="17"/>
    </location>
</feature>
<evidence type="ECO:0000256" key="1">
    <source>
        <dbReference type="ARBA" id="ARBA00022729"/>
    </source>
</evidence>
<keyword evidence="6" id="KW-1185">Reference proteome</keyword>
<accession>A0A844XBY0</accession>
<protein>
    <submittedName>
        <fullName evidence="5">TonB-dependent receptor plug domain-containing protein</fullName>
    </submittedName>
</protein>
<evidence type="ECO:0000313" key="6">
    <source>
        <dbReference type="Proteomes" id="UP000461409"/>
    </source>
</evidence>
<dbReference type="Pfam" id="PF07715">
    <property type="entry name" value="Plug"/>
    <property type="match status" value="1"/>
</dbReference>